<feature type="transmembrane region" description="Helical" evidence="1">
    <location>
        <begin position="51"/>
        <end position="69"/>
    </location>
</feature>
<proteinExistence type="predicted"/>
<dbReference type="AlphaFoldDB" id="A0A382NAY2"/>
<protein>
    <submittedName>
        <fullName evidence="2">Uncharacterized protein</fullName>
    </submittedName>
</protein>
<evidence type="ECO:0000313" key="2">
    <source>
        <dbReference type="EMBL" id="SVC58299.1"/>
    </source>
</evidence>
<gene>
    <name evidence="2" type="ORF">METZ01_LOCUS311153</name>
</gene>
<keyword evidence="1" id="KW-0472">Membrane</keyword>
<feature type="transmembrane region" description="Helical" evidence="1">
    <location>
        <begin position="12"/>
        <end position="31"/>
    </location>
</feature>
<evidence type="ECO:0000256" key="1">
    <source>
        <dbReference type="SAM" id="Phobius"/>
    </source>
</evidence>
<name>A0A382NAY2_9ZZZZ</name>
<keyword evidence="1" id="KW-0812">Transmembrane</keyword>
<sequence length="128" mass="14273">MFKKYNDTPAAIAMGLLTLAMIFWTGLLLFSPETLLSDRGIDVSAVPIARFVGLTWLGFVVGVIFTFVNGPDGQKVFFNALLVAQIATAILNWYQYFRNDVGTPFDVIADVVITALLLFAYFRIRSRL</sequence>
<accession>A0A382NAY2</accession>
<reference evidence="2" key="1">
    <citation type="submission" date="2018-05" db="EMBL/GenBank/DDBJ databases">
        <authorList>
            <person name="Lanie J.A."/>
            <person name="Ng W.-L."/>
            <person name="Kazmierczak K.M."/>
            <person name="Andrzejewski T.M."/>
            <person name="Davidsen T.M."/>
            <person name="Wayne K.J."/>
            <person name="Tettelin H."/>
            <person name="Glass J.I."/>
            <person name="Rusch D."/>
            <person name="Podicherti R."/>
            <person name="Tsui H.-C.T."/>
            <person name="Winkler M.E."/>
        </authorList>
    </citation>
    <scope>NUCLEOTIDE SEQUENCE</scope>
</reference>
<feature type="transmembrane region" description="Helical" evidence="1">
    <location>
        <begin position="76"/>
        <end position="95"/>
    </location>
</feature>
<feature type="transmembrane region" description="Helical" evidence="1">
    <location>
        <begin position="107"/>
        <end position="124"/>
    </location>
</feature>
<keyword evidence="1" id="KW-1133">Transmembrane helix</keyword>
<dbReference type="EMBL" id="UINC01099206">
    <property type="protein sequence ID" value="SVC58299.1"/>
    <property type="molecule type" value="Genomic_DNA"/>
</dbReference>
<organism evidence="2">
    <name type="scientific">marine metagenome</name>
    <dbReference type="NCBI Taxonomy" id="408172"/>
    <lineage>
        <taxon>unclassified sequences</taxon>
        <taxon>metagenomes</taxon>
        <taxon>ecological metagenomes</taxon>
    </lineage>
</organism>